<dbReference type="Pfam" id="PF01789">
    <property type="entry name" value="PsbP"/>
    <property type="match status" value="1"/>
</dbReference>
<dbReference type="Proteomes" id="UP000054498">
    <property type="component" value="Unassembled WGS sequence"/>
</dbReference>
<reference evidence="3 4" key="1">
    <citation type="journal article" date="2013" name="BMC Genomics">
        <title>Reconstruction of the lipid metabolism for the microalga Monoraphidium neglectum from its genome sequence reveals characteristics suitable for biofuel production.</title>
        <authorList>
            <person name="Bogen C."/>
            <person name="Al-Dilaimi A."/>
            <person name="Albersmeier A."/>
            <person name="Wichmann J."/>
            <person name="Grundmann M."/>
            <person name="Rupp O."/>
            <person name="Lauersen K.J."/>
            <person name="Blifernez-Klassen O."/>
            <person name="Kalinowski J."/>
            <person name="Goesmann A."/>
            <person name="Mussgnug J.H."/>
            <person name="Kruse O."/>
        </authorList>
    </citation>
    <scope>NUCLEOTIDE SEQUENCE [LARGE SCALE GENOMIC DNA]</scope>
    <source>
        <strain evidence="3 4">SAG 48.87</strain>
    </source>
</reference>
<accession>A0A0D2N5P7</accession>
<feature type="compositionally biased region" description="Low complexity" evidence="1">
    <location>
        <begin position="42"/>
        <end position="57"/>
    </location>
</feature>
<dbReference type="RefSeq" id="XP_013900300.1">
    <property type="nucleotide sequence ID" value="XM_014044846.1"/>
</dbReference>
<keyword evidence="4" id="KW-1185">Reference proteome</keyword>
<dbReference type="EMBL" id="KK101329">
    <property type="protein sequence ID" value="KIZ01281.1"/>
    <property type="molecule type" value="Genomic_DNA"/>
</dbReference>
<dbReference type="GeneID" id="25739557"/>
<protein>
    <submittedName>
        <fullName evidence="3">PsbP domain-containing protein 4</fullName>
    </submittedName>
</protein>
<dbReference type="GO" id="GO:0005509">
    <property type="term" value="F:calcium ion binding"/>
    <property type="evidence" value="ECO:0007669"/>
    <property type="project" value="InterPro"/>
</dbReference>
<gene>
    <name evidence="3" type="ORF">MNEG_6681</name>
</gene>
<dbReference type="InterPro" id="IPR016123">
    <property type="entry name" value="Mog1/PsbP_a/b/a-sand"/>
</dbReference>
<dbReference type="AlphaFoldDB" id="A0A0D2N5P7"/>
<dbReference type="InterPro" id="IPR002683">
    <property type="entry name" value="PsbP_C"/>
</dbReference>
<organism evidence="3 4">
    <name type="scientific">Monoraphidium neglectum</name>
    <dbReference type="NCBI Taxonomy" id="145388"/>
    <lineage>
        <taxon>Eukaryota</taxon>
        <taxon>Viridiplantae</taxon>
        <taxon>Chlorophyta</taxon>
        <taxon>core chlorophytes</taxon>
        <taxon>Chlorophyceae</taxon>
        <taxon>CS clade</taxon>
        <taxon>Sphaeropleales</taxon>
        <taxon>Selenastraceae</taxon>
        <taxon>Monoraphidium</taxon>
    </lineage>
</organism>
<dbReference type="GO" id="GO:0009654">
    <property type="term" value="C:photosystem II oxygen evolving complex"/>
    <property type="evidence" value="ECO:0007669"/>
    <property type="project" value="InterPro"/>
</dbReference>
<evidence type="ECO:0000313" key="3">
    <source>
        <dbReference type="EMBL" id="KIZ01281.1"/>
    </source>
</evidence>
<feature type="domain" description="PsbP C-terminal" evidence="2">
    <location>
        <begin position="136"/>
        <end position="282"/>
    </location>
</feature>
<evidence type="ECO:0000259" key="2">
    <source>
        <dbReference type="Pfam" id="PF01789"/>
    </source>
</evidence>
<sequence length="287" mass="30995">MKHLKTHTVSSEARHVGTVPAARAGQPVVRAPQRLCTASAVPQQQSSRQQQDQQPLRLQEQYAPATSMLSADAALTRRMTLGLVAAAPGLLAALDARAVQGLTAGRIPGVSAEPDSEGFYTYSRPEGKSGWSEIPRYSFKVPAGWDETPVSIADLGGAEIDLRFGERQQGNLVVVVAPVARFADIGFNADVRIEDLGPPDRIIAGFAPELYGRPLDEGDVLEQAVVTRGGLSYYQWAVKPHRLVSATAVGNRLFLISVATPTARQWRKYERELRVIQESFTVPGGSA</sequence>
<dbReference type="KEGG" id="mng:MNEG_6681"/>
<proteinExistence type="predicted"/>
<feature type="region of interest" description="Disordered" evidence="1">
    <location>
        <begin position="38"/>
        <end position="57"/>
    </location>
</feature>
<dbReference type="PANTHER" id="PTHR31407">
    <property type="match status" value="1"/>
</dbReference>
<dbReference type="GO" id="GO:0019898">
    <property type="term" value="C:extrinsic component of membrane"/>
    <property type="evidence" value="ECO:0007669"/>
    <property type="project" value="InterPro"/>
</dbReference>
<evidence type="ECO:0000313" key="4">
    <source>
        <dbReference type="Proteomes" id="UP000054498"/>
    </source>
</evidence>
<name>A0A0D2N5P7_9CHLO</name>
<evidence type="ECO:0000256" key="1">
    <source>
        <dbReference type="SAM" id="MobiDB-lite"/>
    </source>
</evidence>
<feature type="region of interest" description="Disordered" evidence="1">
    <location>
        <begin position="1"/>
        <end position="26"/>
    </location>
</feature>
<dbReference type="GO" id="GO:0015979">
    <property type="term" value="P:photosynthesis"/>
    <property type="evidence" value="ECO:0007669"/>
    <property type="project" value="InterPro"/>
</dbReference>
<dbReference type="SUPFAM" id="SSF55724">
    <property type="entry name" value="Mog1p/PsbP-like"/>
    <property type="match status" value="1"/>
</dbReference>
<dbReference type="OrthoDB" id="496416at2759"/>
<dbReference type="STRING" id="145388.A0A0D2N5P7"/>
<dbReference type="PANTHER" id="PTHR31407:SF38">
    <property type="entry name" value="PSBP DOMAIN-CONTAINING PROTEIN 4, CHLOROPLASTIC"/>
    <property type="match status" value="1"/>
</dbReference>
<dbReference type="Gene3D" id="3.40.1000.10">
    <property type="entry name" value="Mog1/PsbP, alpha/beta/alpha sandwich"/>
    <property type="match status" value="1"/>
</dbReference>